<keyword evidence="1" id="KW-0812">Transmembrane</keyword>
<evidence type="ECO:0000313" key="2">
    <source>
        <dbReference type="EMBL" id="APF16906.1"/>
    </source>
</evidence>
<reference evidence="3 4" key="1">
    <citation type="submission" date="2011-09" db="EMBL/GenBank/DDBJ databases">
        <title>The permanent draft genome of Caldithrix abyssi DSM 13497.</title>
        <authorList>
            <consortium name="US DOE Joint Genome Institute (JGI-PGF)"/>
            <person name="Lucas S."/>
            <person name="Han J."/>
            <person name="Lapidus A."/>
            <person name="Bruce D."/>
            <person name="Goodwin L."/>
            <person name="Pitluck S."/>
            <person name="Peters L."/>
            <person name="Kyrpides N."/>
            <person name="Mavromatis K."/>
            <person name="Ivanova N."/>
            <person name="Mikhailova N."/>
            <person name="Chertkov O."/>
            <person name="Detter J.C."/>
            <person name="Tapia R."/>
            <person name="Han C."/>
            <person name="Land M."/>
            <person name="Hauser L."/>
            <person name="Markowitz V."/>
            <person name="Cheng J.-F."/>
            <person name="Hugenholtz P."/>
            <person name="Woyke T."/>
            <person name="Wu D."/>
            <person name="Spring S."/>
            <person name="Brambilla E."/>
            <person name="Klenk H.-P."/>
            <person name="Eisen J.A."/>
        </authorList>
    </citation>
    <scope>NUCLEOTIDE SEQUENCE [LARGE SCALE GENOMIC DNA]</scope>
    <source>
        <strain evidence="3 4">DSM 13497</strain>
    </source>
</reference>
<accession>H1XU03</accession>
<dbReference type="STRING" id="880073.Cabys_155"/>
<organism evidence="3 4">
    <name type="scientific">Caldithrix abyssi DSM 13497</name>
    <dbReference type="NCBI Taxonomy" id="880073"/>
    <lineage>
        <taxon>Bacteria</taxon>
        <taxon>Pseudomonadati</taxon>
        <taxon>Calditrichota</taxon>
        <taxon>Calditrichia</taxon>
        <taxon>Calditrichales</taxon>
        <taxon>Calditrichaceae</taxon>
        <taxon>Caldithrix</taxon>
    </lineage>
</organism>
<dbReference type="RefSeq" id="WP_006927429.1">
    <property type="nucleotide sequence ID" value="NZ_CM001402.1"/>
</dbReference>
<feature type="transmembrane region" description="Helical" evidence="1">
    <location>
        <begin position="89"/>
        <end position="108"/>
    </location>
</feature>
<reference evidence="2 5" key="2">
    <citation type="submission" date="2016-11" db="EMBL/GenBank/DDBJ databases">
        <title>Genomic analysis of Caldithrix abyssi and proposal of a novel bacterial phylum Caldithrichaeota.</title>
        <authorList>
            <person name="Kublanov I."/>
            <person name="Sigalova O."/>
            <person name="Gavrilov S."/>
            <person name="Lebedinsky A."/>
            <person name="Ivanova N."/>
            <person name="Daum C."/>
            <person name="Reddy T."/>
            <person name="Klenk H.P."/>
            <person name="Goker M."/>
            <person name="Reva O."/>
            <person name="Miroshnichenko M."/>
            <person name="Kyprides N."/>
            <person name="Woyke T."/>
            <person name="Gelfand M."/>
        </authorList>
    </citation>
    <scope>NUCLEOTIDE SEQUENCE [LARGE SCALE GENOMIC DNA]</scope>
    <source>
        <strain evidence="2 5">LF13</strain>
    </source>
</reference>
<dbReference type="KEGG" id="caby:Cabys_155"/>
<evidence type="ECO:0000256" key="1">
    <source>
        <dbReference type="SAM" id="Phobius"/>
    </source>
</evidence>
<name>H1XU03_CALAY</name>
<feature type="transmembrane region" description="Helical" evidence="1">
    <location>
        <begin position="178"/>
        <end position="197"/>
    </location>
</feature>
<keyword evidence="4" id="KW-1185">Reference proteome</keyword>
<dbReference type="Proteomes" id="UP000004671">
    <property type="component" value="Chromosome"/>
</dbReference>
<dbReference type="eggNOG" id="COG0697">
    <property type="taxonomic scope" value="Bacteria"/>
</dbReference>
<dbReference type="Proteomes" id="UP000183868">
    <property type="component" value="Chromosome"/>
</dbReference>
<gene>
    <name evidence="2" type="ORF">Cabys_155</name>
    <name evidence="3" type="ORF">Calab_0808</name>
</gene>
<dbReference type="HOGENOM" id="CLU_993143_0_0_0"/>
<dbReference type="InParanoid" id="H1XU03"/>
<proteinExistence type="predicted"/>
<evidence type="ECO:0008006" key="6">
    <source>
        <dbReference type="Google" id="ProtNLM"/>
    </source>
</evidence>
<dbReference type="SUPFAM" id="SSF103481">
    <property type="entry name" value="Multidrug resistance efflux transporter EmrE"/>
    <property type="match status" value="1"/>
</dbReference>
<feature type="transmembrane region" description="Helical" evidence="1">
    <location>
        <begin position="146"/>
        <end position="166"/>
    </location>
</feature>
<protein>
    <recommendedName>
        <fullName evidence="6">EamA-like transporter family protein</fullName>
    </recommendedName>
</protein>
<feature type="transmembrane region" description="Helical" evidence="1">
    <location>
        <begin position="28"/>
        <end position="47"/>
    </location>
</feature>
<dbReference type="EMBL" id="CM001402">
    <property type="protein sequence ID" value="EHO40446.1"/>
    <property type="molecule type" value="Genomic_DNA"/>
</dbReference>
<keyword evidence="1" id="KW-1133">Transmembrane helix</keyword>
<sequence>MAYVGLTILCSTAIALILKWNDALKASAIYLLLGNYLVAAAISLFFWKNTPGQPASWQSLVLGLPLGGLFVFSFFAFTKAVAASGASLATVSARLSVAIPVLLSMVLFDELPGFWQTVGLALVALTLWFFYQSLKNRQTRAIHWPDFFYLFVLWLGIGINDFSLKIFQNWRGVSEKSFFLLVIFGSAFIYTFLIVYVQNIKLDRAAFTLGLALGIPNMFSAFFMINALHALPGVIVYPTVNLGIILLTTLGSYIIWNEKLNSAGLQALLSGSLAILFLNL</sequence>
<feature type="transmembrane region" description="Helical" evidence="1">
    <location>
        <begin position="235"/>
        <end position="256"/>
    </location>
</feature>
<dbReference type="PaxDb" id="880073-Calab_0808"/>
<evidence type="ECO:0000313" key="3">
    <source>
        <dbReference type="EMBL" id="EHO40446.1"/>
    </source>
</evidence>
<dbReference type="AlphaFoldDB" id="H1XU03"/>
<dbReference type="InterPro" id="IPR037185">
    <property type="entry name" value="EmrE-like"/>
</dbReference>
<feature type="transmembrane region" description="Helical" evidence="1">
    <location>
        <begin position="59"/>
        <end position="77"/>
    </location>
</feature>
<feature type="transmembrane region" description="Helical" evidence="1">
    <location>
        <begin position="209"/>
        <end position="229"/>
    </location>
</feature>
<keyword evidence="1" id="KW-0472">Membrane</keyword>
<dbReference type="EMBL" id="CP018099">
    <property type="protein sequence ID" value="APF16906.1"/>
    <property type="molecule type" value="Genomic_DNA"/>
</dbReference>
<evidence type="ECO:0000313" key="4">
    <source>
        <dbReference type="Proteomes" id="UP000004671"/>
    </source>
</evidence>
<evidence type="ECO:0000313" key="5">
    <source>
        <dbReference type="Proteomes" id="UP000183868"/>
    </source>
</evidence>
<feature type="transmembrane region" description="Helical" evidence="1">
    <location>
        <begin position="114"/>
        <end position="134"/>
    </location>
</feature>
<dbReference type="OrthoDB" id="47588at2"/>